<dbReference type="Pfam" id="PF23289">
    <property type="entry name" value="Spectrin_5"/>
    <property type="match status" value="1"/>
</dbReference>
<dbReference type="InterPro" id="IPR001251">
    <property type="entry name" value="CRAL-TRIO_dom"/>
</dbReference>
<dbReference type="GO" id="GO:0005085">
    <property type="term" value="F:guanyl-nucleotide exchange factor activity"/>
    <property type="evidence" value="ECO:0007669"/>
    <property type="project" value="UniProtKB-KW"/>
</dbReference>
<dbReference type="SMART" id="SM00516">
    <property type="entry name" value="SEC14"/>
    <property type="match status" value="1"/>
</dbReference>
<evidence type="ECO:0000256" key="2">
    <source>
        <dbReference type="SAM" id="MobiDB-lite"/>
    </source>
</evidence>
<organism evidence="4">
    <name type="scientific">Ailuropoda melanoleuca</name>
    <name type="common">Giant panda</name>
    <dbReference type="NCBI Taxonomy" id="9646"/>
    <lineage>
        <taxon>Eukaryota</taxon>
        <taxon>Metazoa</taxon>
        <taxon>Chordata</taxon>
        <taxon>Craniata</taxon>
        <taxon>Vertebrata</taxon>
        <taxon>Euteleostomi</taxon>
        <taxon>Mammalia</taxon>
        <taxon>Eutheria</taxon>
        <taxon>Laurasiatheria</taxon>
        <taxon>Carnivora</taxon>
        <taxon>Caniformia</taxon>
        <taxon>Ursidae</taxon>
        <taxon>Ailuropoda</taxon>
    </lineage>
</organism>
<dbReference type="PANTHER" id="PTHR22826:SF201">
    <property type="entry name" value="GUANINE NUCLEOTIDE EXCHANGE FACTOR MCF2L2-RELATED"/>
    <property type="match status" value="1"/>
</dbReference>
<evidence type="ECO:0000256" key="1">
    <source>
        <dbReference type="ARBA" id="ARBA00022658"/>
    </source>
</evidence>
<dbReference type="AlphaFoldDB" id="D2H2B8"/>
<dbReference type="GO" id="GO:0005737">
    <property type="term" value="C:cytoplasm"/>
    <property type="evidence" value="ECO:0007669"/>
    <property type="project" value="TreeGrafter"/>
</dbReference>
<dbReference type="EMBL" id="GL192440">
    <property type="protein sequence ID" value="EFB29643.1"/>
    <property type="molecule type" value="Genomic_DNA"/>
</dbReference>
<dbReference type="InterPro" id="IPR056466">
    <property type="entry name" value="Spectrin_DBS"/>
</dbReference>
<name>D2H2B8_AILME</name>
<protein>
    <recommendedName>
        <fullName evidence="3">CRAL-TRIO domain-containing protein</fullName>
    </recommendedName>
</protein>
<dbReference type="SMART" id="SM00150">
    <property type="entry name" value="SPEC"/>
    <property type="match status" value="1"/>
</dbReference>
<feature type="domain" description="CRAL-TRIO" evidence="3">
    <location>
        <begin position="216"/>
        <end position="279"/>
    </location>
</feature>
<dbReference type="Gene3D" id="1.20.58.60">
    <property type="match status" value="1"/>
</dbReference>
<dbReference type="SUPFAM" id="SSF46966">
    <property type="entry name" value="Spectrin repeat"/>
    <property type="match status" value="1"/>
</dbReference>
<dbReference type="PROSITE" id="PS50191">
    <property type="entry name" value="CRAL_TRIO"/>
    <property type="match status" value="1"/>
</dbReference>
<dbReference type="CDD" id="cd00170">
    <property type="entry name" value="SEC14"/>
    <property type="match status" value="1"/>
</dbReference>
<gene>
    <name evidence="4" type="ORF">PANDA_003766</name>
</gene>
<feature type="region of interest" description="Disordered" evidence="2">
    <location>
        <begin position="619"/>
        <end position="641"/>
    </location>
</feature>
<dbReference type="InParanoid" id="D2H2B8"/>
<accession>D2H2B8</accession>
<dbReference type="PANTHER" id="PTHR22826">
    <property type="entry name" value="RHO GUANINE EXCHANGE FACTOR-RELATED"/>
    <property type="match status" value="1"/>
</dbReference>
<evidence type="ECO:0000259" key="3">
    <source>
        <dbReference type="PROSITE" id="PS50191"/>
    </source>
</evidence>
<sequence>MWPVWGRTELALFQQAHRYQASLKARWGHEVPLLGYLQGQPVHSLAGGQAFSVKANQLIAILEKRIIHLRPFHLVTPDEIMQQEIRPLVAVDIIEQLHRQFAILSVISYIPVGGRGKDGAPIITFPEFVGFKHLPEEDFLNVMTYLTSIPSVEAASIGFVIVIDRRRDKWSSIKASLTRIAVNIHFCAVIIKSNLNCSTISYQSHREKVAFPGNLQLIFILRPSRFIQRTFTDIGIKYYRDEFKMKVPIVVLNSVSDLHGYIDKSQLTEDLGGTLEYRHSQWIYHRTAIENFAMTLKTTAKMLQMFGACLATTDMPRGVLSTEDLLMSHTRQRDKLQDGLKLLGKQGTTLLSCIQEPATKSSTSKLNPNELENVATMERLLLQLDETERAFNQFWSEHHLKLNQCLQLQHFEHNFYEVRLALDNLLVEQAEFIDIGDSVIRVEQLLKEHKNLEGKGQETLEKARLLAIIGDQLIQSHHYAVDSIRPRCVELRHLCDDFINENKKKYDILEKSLELHRQLDKVSQWCEAGIYLLASQAVDKCQSREGVDVALNDIEAFLSTAKEYQLPSHTEFYSQFELILTIDVKARAQEVLQKLGNVQEIFHKRQMSLMKLAARQTRPVQPVAPHPESSPKWVSPKTSQLSTLAPLQRTSEEMFTGTLEKEDDETKFEVKLCGHALDSLTWSGKAQPWRRFAVVAGSGDVSSSGSLRHQLEAESMTHGGCFPRLLASQPLQSWKEARG</sequence>
<dbReference type="InterPro" id="IPR018159">
    <property type="entry name" value="Spectrin/alpha-actinin"/>
</dbReference>
<dbReference type="CDD" id="cd00176">
    <property type="entry name" value="SPEC"/>
    <property type="match status" value="1"/>
</dbReference>
<reference evidence="4" key="1">
    <citation type="journal article" date="2010" name="Nature">
        <title>The sequence and de novo assembly of the giant panda genome.</title>
        <authorList>
            <person name="Li R."/>
            <person name="Fan W."/>
            <person name="Tian G."/>
            <person name="Zhu H."/>
            <person name="He L."/>
            <person name="Cai J."/>
            <person name="Huang Q."/>
            <person name="Cai Q."/>
            <person name="Li B."/>
            <person name="Bai Y."/>
            <person name="Zhang Z."/>
            <person name="Zhang Y."/>
            <person name="Wang W."/>
            <person name="Li J."/>
            <person name="Wei F."/>
            <person name="Li H."/>
            <person name="Jian M."/>
            <person name="Li J."/>
            <person name="Zhang Z."/>
            <person name="Nielsen R."/>
            <person name="Li D."/>
            <person name="Gu W."/>
            <person name="Yang Z."/>
            <person name="Xuan Z."/>
            <person name="Ryder O.A."/>
            <person name="Leung F.C."/>
            <person name="Zhou Y."/>
            <person name="Cao J."/>
            <person name="Sun X."/>
            <person name="Fu Y."/>
            <person name="Fang X."/>
            <person name="Guo X."/>
            <person name="Wang B."/>
            <person name="Hou R."/>
            <person name="Shen F."/>
            <person name="Mu B."/>
            <person name="Ni P."/>
            <person name="Lin R."/>
            <person name="Qian W."/>
            <person name="Wang G."/>
            <person name="Yu C."/>
            <person name="Nie W."/>
            <person name="Wang J."/>
            <person name="Wu Z."/>
            <person name="Liang H."/>
            <person name="Min J."/>
            <person name="Wu Q."/>
            <person name="Cheng S."/>
            <person name="Ruan J."/>
            <person name="Wang M."/>
            <person name="Shi Z."/>
            <person name="Wen M."/>
            <person name="Liu B."/>
            <person name="Ren X."/>
            <person name="Zheng H."/>
            <person name="Dong D."/>
            <person name="Cook K."/>
            <person name="Shan G."/>
            <person name="Zhang H."/>
            <person name="Kosiol C."/>
            <person name="Xie X."/>
            <person name="Lu Z."/>
            <person name="Zheng H."/>
            <person name="Li Y."/>
            <person name="Steiner C.C."/>
            <person name="Lam T.T."/>
            <person name="Lin S."/>
            <person name="Zhang Q."/>
            <person name="Li G."/>
            <person name="Tian J."/>
            <person name="Gong T."/>
            <person name="Liu H."/>
            <person name="Zhang D."/>
            <person name="Fang L."/>
            <person name="Ye C."/>
            <person name="Zhang J."/>
            <person name="Hu W."/>
            <person name="Xu A."/>
            <person name="Ren Y."/>
            <person name="Zhang G."/>
            <person name="Bruford M.W."/>
            <person name="Li Q."/>
            <person name="Ma L."/>
            <person name="Guo Y."/>
            <person name="An N."/>
            <person name="Hu Y."/>
            <person name="Zheng Y."/>
            <person name="Shi Y."/>
            <person name="Li Z."/>
            <person name="Liu Q."/>
            <person name="Chen Y."/>
            <person name="Zhao J."/>
            <person name="Qu N."/>
            <person name="Zhao S."/>
            <person name="Tian F."/>
            <person name="Wang X."/>
            <person name="Wang H."/>
            <person name="Xu L."/>
            <person name="Liu X."/>
            <person name="Vinar T."/>
            <person name="Wang Y."/>
            <person name="Lam T.W."/>
            <person name="Yiu S.M."/>
            <person name="Liu S."/>
            <person name="Zhang H."/>
            <person name="Li D."/>
            <person name="Huang Y."/>
            <person name="Wang X."/>
            <person name="Yang G."/>
            <person name="Jiang Z."/>
            <person name="Wang J."/>
            <person name="Qin N."/>
            <person name="Li L."/>
            <person name="Li J."/>
            <person name="Bolund L."/>
            <person name="Kristiansen K."/>
            <person name="Wong G.K."/>
            <person name="Olson M."/>
            <person name="Zhang X."/>
            <person name="Li S."/>
            <person name="Yang H."/>
            <person name="Wang J."/>
            <person name="Wang J."/>
        </authorList>
    </citation>
    <scope>NUCLEOTIDE SEQUENCE [LARGE SCALE GENOMIC DNA]</scope>
</reference>
<keyword evidence="1" id="KW-0344">Guanine-nucleotide releasing factor</keyword>
<dbReference type="Pfam" id="PF13716">
    <property type="entry name" value="CRAL_TRIO_2"/>
    <property type="match status" value="1"/>
</dbReference>
<proteinExistence type="predicted"/>
<dbReference type="InterPro" id="IPR051336">
    <property type="entry name" value="RhoGEF_Guanine_NuclExch_SF"/>
</dbReference>
<evidence type="ECO:0000313" key="4">
    <source>
        <dbReference type="EMBL" id="EFB29643.1"/>
    </source>
</evidence>